<keyword evidence="10" id="KW-1185">Reference proteome</keyword>
<dbReference type="Proteomes" id="UP000006757">
    <property type="component" value="Unassembled WGS sequence"/>
</dbReference>
<reference evidence="9 10" key="1">
    <citation type="journal article" date="2012" name="Eukaryot. Cell">
        <title>Genome sequence of the Trichosporon asahii environmental strain CBS 8904.</title>
        <authorList>
            <person name="Yang R.Y."/>
            <person name="Li H.T."/>
            <person name="Zhu H."/>
            <person name="Zhou G.P."/>
            <person name="Wang M."/>
            <person name="Wang L."/>
        </authorList>
    </citation>
    <scope>NUCLEOTIDE SEQUENCE [LARGE SCALE GENOMIC DNA]</scope>
    <source>
        <strain evidence="9 10">CBS 8904</strain>
    </source>
</reference>
<name>K1VJP9_TRIAC</name>
<evidence type="ECO:0000256" key="7">
    <source>
        <dbReference type="SAM" id="Phobius"/>
    </source>
</evidence>
<evidence type="ECO:0000256" key="2">
    <source>
        <dbReference type="ARBA" id="ARBA00023002"/>
    </source>
</evidence>
<evidence type="ECO:0000313" key="9">
    <source>
        <dbReference type="EMBL" id="EKC99416.1"/>
    </source>
</evidence>
<dbReference type="InParanoid" id="K1VJP9"/>
<evidence type="ECO:0000259" key="8">
    <source>
        <dbReference type="Pfam" id="PF00171"/>
    </source>
</evidence>
<proteinExistence type="inferred from homology"/>
<dbReference type="AlphaFoldDB" id="K1VJP9"/>
<dbReference type="Gene3D" id="3.40.309.10">
    <property type="entry name" value="Aldehyde Dehydrogenase, Chain A, domain 2"/>
    <property type="match status" value="1"/>
</dbReference>
<dbReference type="SUPFAM" id="SSF53720">
    <property type="entry name" value="ALDH-like"/>
    <property type="match status" value="1"/>
</dbReference>
<dbReference type="InterPro" id="IPR012394">
    <property type="entry name" value="Aldehyde_DH_NAD(P)"/>
</dbReference>
<dbReference type="Gene3D" id="3.40.605.10">
    <property type="entry name" value="Aldehyde Dehydrogenase, Chain A, domain 1"/>
    <property type="match status" value="1"/>
</dbReference>
<dbReference type="FunFam" id="3.40.605.10:FF:000004">
    <property type="entry name" value="Aldehyde dehydrogenase"/>
    <property type="match status" value="1"/>
</dbReference>
<dbReference type="OMA" id="RYLYLYC"/>
<feature type="transmembrane region" description="Helical" evidence="7">
    <location>
        <begin position="492"/>
        <end position="510"/>
    </location>
</feature>
<evidence type="ECO:0000313" key="10">
    <source>
        <dbReference type="Proteomes" id="UP000006757"/>
    </source>
</evidence>
<comment type="caution">
    <text evidence="9">The sequence shown here is derived from an EMBL/GenBank/DDBJ whole genome shotgun (WGS) entry which is preliminary data.</text>
</comment>
<keyword evidence="7" id="KW-1133">Transmembrane helix</keyword>
<feature type="domain" description="Aldehyde dehydrogenase" evidence="8">
    <location>
        <begin position="12"/>
        <end position="434"/>
    </location>
</feature>
<dbReference type="InterPro" id="IPR015590">
    <property type="entry name" value="Aldehyde_DH_dom"/>
</dbReference>
<comment type="similarity">
    <text evidence="1 3 6">Belongs to the aldehyde dehydrogenase family.</text>
</comment>
<feature type="active site" evidence="4">
    <location>
        <position position="256"/>
    </location>
</feature>
<dbReference type="PROSITE" id="PS00687">
    <property type="entry name" value="ALDEHYDE_DEHYDR_GLU"/>
    <property type="match status" value="1"/>
</dbReference>
<feature type="active site" evidence="4 5">
    <location>
        <position position="222"/>
    </location>
</feature>
<keyword evidence="7" id="KW-0812">Transmembrane</keyword>
<evidence type="ECO:0000256" key="5">
    <source>
        <dbReference type="PROSITE-ProRule" id="PRU10007"/>
    </source>
</evidence>
<protein>
    <recommendedName>
        <fullName evidence="3">Aldehyde dehydrogenase</fullName>
    </recommendedName>
</protein>
<dbReference type="PIRSF" id="PIRSF036492">
    <property type="entry name" value="ALDH"/>
    <property type="match status" value="1"/>
</dbReference>
<dbReference type="InterPro" id="IPR016161">
    <property type="entry name" value="Ald_DH/histidinol_DH"/>
</dbReference>
<dbReference type="STRING" id="1220162.K1VJP9"/>
<dbReference type="OrthoDB" id="440325at2759"/>
<dbReference type="GO" id="GO:0004029">
    <property type="term" value="F:aldehyde dehydrogenase (NAD+) activity"/>
    <property type="evidence" value="ECO:0007669"/>
    <property type="project" value="TreeGrafter"/>
</dbReference>
<dbReference type="GO" id="GO:0006081">
    <property type="term" value="P:aldehyde metabolic process"/>
    <property type="evidence" value="ECO:0007669"/>
    <property type="project" value="InterPro"/>
</dbReference>
<dbReference type="EMBL" id="AMBO01000372">
    <property type="protein sequence ID" value="EKC99416.1"/>
    <property type="molecule type" value="Genomic_DNA"/>
</dbReference>
<dbReference type="PANTHER" id="PTHR43570:SF16">
    <property type="entry name" value="ALDEHYDE DEHYDROGENASE TYPE III, ISOFORM Q"/>
    <property type="match status" value="1"/>
</dbReference>
<keyword evidence="7" id="KW-0472">Membrane</keyword>
<dbReference type="InterPro" id="IPR029510">
    <property type="entry name" value="Ald_DH_CS_GLU"/>
</dbReference>
<accession>K1VJP9</accession>
<evidence type="ECO:0000256" key="6">
    <source>
        <dbReference type="RuleBase" id="RU003345"/>
    </source>
</evidence>
<keyword evidence="2 3" id="KW-0560">Oxidoreductase</keyword>
<dbReference type="HOGENOM" id="CLU_005391_3_1_1"/>
<dbReference type="PANTHER" id="PTHR43570">
    <property type="entry name" value="ALDEHYDE DEHYDROGENASE"/>
    <property type="match status" value="1"/>
</dbReference>
<sequence length="526" mass="57910">MSVPEYTETPLDEIDLTYDRLNATFHSFKTLPIEYRLYNLKQLAFLIQDNIEAIYAALHKDLSKEPLDIDVGDVWPILNEIELAVRRLPEWMADEKATRDSVLAFKLSRPHVRRQPKGVSLIIGAWNYPFQLTLSPLVGAISAGCPAIIKCSEHSPASAALIAELLPRYLDPEAYAVVNGAIPQSTALLKKRWGHILYTGNGAVGKIVATAAAKTLTPSTLELGGKSPTIVASDANITMIARRMMSIKQLNIGQMCADPSLDEFYPKGSERSLIGKHGQAAAFRNAGDYDRIEGIIDEAQKGGKLIYRGEEDKPNRRMGISLVRLNKDGAGETGILVEDEIWGPVLPIIPVDDVDAAIEYVNARPTPLALYVCSAFRSTFEHVINRTLSGSAIWNDFSFAPVVRTLPFGGVGESGWGSYHGENGFLAFSHRKAVLEMPGWMEIAQKSRYPNNYVEGTHKRMKMVMTAPLGFSRPVSVEHERRALERRRNRRTFYLGVLLVLVGAAAGLGGRRIASFLGGLKAKLGL</sequence>
<evidence type="ECO:0000256" key="1">
    <source>
        <dbReference type="ARBA" id="ARBA00009986"/>
    </source>
</evidence>
<evidence type="ECO:0000256" key="4">
    <source>
        <dbReference type="PIRSR" id="PIRSR036492-1"/>
    </source>
</evidence>
<dbReference type="GO" id="GO:0005737">
    <property type="term" value="C:cytoplasm"/>
    <property type="evidence" value="ECO:0007669"/>
    <property type="project" value="TreeGrafter"/>
</dbReference>
<gene>
    <name evidence="9" type="ORF">A1Q2_06353</name>
</gene>
<evidence type="ECO:0000256" key="3">
    <source>
        <dbReference type="PIRNR" id="PIRNR036492"/>
    </source>
</evidence>
<dbReference type="InterPro" id="IPR016163">
    <property type="entry name" value="Ald_DH_C"/>
</dbReference>
<dbReference type="InterPro" id="IPR016162">
    <property type="entry name" value="Ald_DH_N"/>
</dbReference>
<dbReference type="Pfam" id="PF00171">
    <property type="entry name" value="Aldedh"/>
    <property type="match status" value="1"/>
</dbReference>
<dbReference type="eggNOG" id="KOG2456">
    <property type="taxonomic scope" value="Eukaryota"/>
</dbReference>
<organism evidence="9 10">
    <name type="scientific">Trichosporon asahii var. asahii (strain CBS 8904)</name>
    <name type="common">Yeast</name>
    <dbReference type="NCBI Taxonomy" id="1220162"/>
    <lineage>
        <taxon>Eukaryota</taxon>
        <taxon>Fungi</taxon>
        <taxon>Dikarya</taxon>
        <taxon>Basidiomycota</taxon>
        <taxon>Agaricomycotina</taxon>
        <taxon>Tremellomycetes</taxon>
        <taxon>Trichosporonales</taxon>
        <taxon>Trichosporonaceae</taxon>
        <taxon>Trichosporon</taxon>
    </lineage>
</organism>